<keyword evidence="4 5" id="KW-0720">Serine protease</keyword>
<dbReference type="Gene3D" id="2.30.42.10">
    <property type="match status" value="1"/>
</dbReference>
<accession>A0A4Y8Q889</accession>
<dbReference type="InterPro" id="IPR029045">
    <property type="entry name" value="ClpP/crotonase-like_dom_sf"/>
</dbReference>
<keyword evidence="3 5" id="KW-0378">Hydrolase</keyword>
<keyword evidence="6" id="KW-0732">Signal</keyword>
<keyword evidence="9" id="KW-1185">Reference proteome</keyword>
<dbReference type="EMBL" id="MYFO01000005">
    <property type="protein sequence ID" value="TFE90187.1"/>
    <property type="molecule type" value="Genomic_DNA"/>
</dbReference>
<evidence type="ECO:0000256" key="3">
    <source>
        <dbReference type="ARBA" id="ARBA00022801"/>
    </source>
</evidence>
<feature type="chain" id="PRO_5021233394" description="PDZ domain-containing protein" evidence="6">
    <location>
        <begin position="31"/>
        <end position="481"/>
    </location>
</feature>
<dbReference type="PANTHER" id="PTHR32060:SF22">
    <property type="entry name" value="CARBOXYL-TERMINAL-PROCESSING PEPTIDASE 3, CHLOROPLASTIC"/>
    <property type="match status" value="1"/>
</dbReference>
<dbReference type="PANTHER" id="PTHR32060">
    <property type="entry name" value="TAIL-SPECIFIC PROTEASE"/>
    <property type="match status" value="1"/>
</dbReference>
<dbReference type="InterPro" id="IPR005151">
    <property type="entry name" value="Tail-specific_protease"/>
</dbReference>
<dbReference type="InterPro" id="IPR041489">
    <property type="entry name" value="PDZ_6"/>
</dbReference>
<organism evidence="8 9">
    <name type="scientific">Paenibacillus athensensis</name>
    <dbReference type="NCBI Taxonomy" id="1967502"/>
    <lineage>
        <taxon>Bacteria</taxon>
        <taxon>Bacillati</taxon>
        <taxon>Bacillota</taxon>
        <taxon>Bacilli</taxon>
        <taxon>Bacillales</taxon>
        <taxon>Paenibacillaceae</taxon>
        <taxon>Paenibacillus</taxon>
    </lineage>
</organism>
<protein>
    <recommendedName>
        <fullName evidence="7">PDZ domain-containing protein</fullName>
    </recommendedName>
</protein>
<evidence type="ECO:0000313" key="8">
    <source>
        <dbReference type="EMBL" id="TFE90187.1"/>
    </source>
</evidence>
<evidence type="ECO:0000256" key="2">
    <source>
        <dbReference type="ARBA" id="ARBA00022670"/>
    </source>
</evidence>
<comment type="caution">
    <text evidence="8">The sequence shown here is derived from an EMBL/GenBank/DDBJ whole genome shotgun (WGS) entry which is preliminary data.</text>
</comment>
<comment type="similarity">
    <text evidence="1 5">Belongs to the peptidase S41A family.</text>
</comment>
<dbReference type="Gene3D" id="3.90.226.10">
    <property type="entry name" value="2-enoyl-CoA Hydratase, Chain A, domain 1"/>
    <property type="match status" value="1"/>
</dbReference>
<dbReference type="PROSITE" id="PS50106">
    <property type="entry name" value="PDZ"/>
    <property type="match status" value="1"/>
</dbReference>
<evidence type="ECO:0000256" key="5">
    <source>
        <dbReference type="RuleBase" id="RU004404"/>
    </source>
</evidence>
<dbReference type="AlphaFoldDB" id="A0A4Y8Q889"/>
<dbReference type="SUPFAM" id="SSF52096">
    <property type="entry name" value="ClpP/crotonase"/>
    <property type="match status" value="1"/>
</dbReference>
<dbReference type="Pfam" id="PF03572">
    <property type="entry name" value="Peptidase_S41"/>
    <property type="match status" value="1"/>
</dbReference>
<dbReference type="OrthoDB" id="9812068at2"/>
<dbReference type="Proteomes" id="UP000298246">
    <property type="component" value="Unassembled WGS sequence"/>
</dbReference>
<feature type="signal peptide" evidence="6">
    <location>
        <begin position="1"/>
        <end position="30"/>
    </location>
</feature>
<dbReference type="RefSeq" id="WP_134750690.1">
    <property type="nucleotide sequence ID" value="NZ_MYFO02000001.1"/>
</dbReference>
<name>A0A4Y8Q889_9BACL</name>
<dbReference type="GO" id="GO:0008236">
    <property type="term" value="F:serine-type peptidase activity"/>
    <property type="evidence" value="ECO:0007669"/>
    <property type="project" value="UniProtKB-KW"/>
</dbReference>
<evidence type="ECO:0000313" key="9">
    <source>
        <dbReference type="Proteomes" id="UP000298246"/>
    </source>
</evidence>
<dbReference type="Pfam" id="PF17820">
    <property type="entry name" value="PDZ_6"/>
    <property type="match status" value="1"/>
</dbReference>
<evidence type="ECO:0000256" key="1">
    <source>
        <dbReference type="ARBA" id="ARBA00009179"/>
    </source>
</evidence>
<dbReference type="CDD" id="cd07560">
    <property type="entry name" value="Peptidase_S41_CPP"/>
    <property type="match status" value="1"/>
</dbReference>
<sequence>MKMKMASTMKVTLGLVSALLAVAPLTAASAAVQEDETTAQVRELIGTLHVSGVTADALKGKTIAEMIKSLNDPYTMYFSKNDLSAFQSSLENDFVGMGARLAMDETGLYIDEVFSGSAAEAAGVKADDYIVAVDGTPVDPTSLDSARDRILGDEGTHVTITVQRGNQKLDLDVTRKPFNVSEVTSKSFGNGVGYIAVSDFSSDADEDFAAALGDLQAQGLTSLIIDLRNNPGGLLQTALGIAKQFVPSGTLIHTKDRNGVDDPVAITNGHSLGVPVYVLVNQNSASASEVLSGALQDYGVAEVIGMRSYGKGSVQQIYELNDGGALKVTIEEYLTPKLHKVNKVGITPDQVIDGGAAQLITALHDAGVDDLSVVISKHRVTINGVDVSDSMRLLRRDGAVYAPTRALAALVGSPVSWNEAQRAVELKDGDVVRTISSADADKLILEGGGSYINLAYLAGLYPQLHVSDNADQVTIQAVKGK</sequence>
<dbReference type="GO" id="GO:0004175">
    <property type="term" value="F:endopeptidase activity"/>
    <property type="evidence" value="ECO:0007669"/>
    <property type="project" value="TreeGrafter"/>
</dbReference>
<proteinExistence type="inferred from homology"/>
<dbReference type="InterPro" id="IPR004447">
    <property type="entry name" value="Peptidase_S41A"/>
</dbReference>
<dbReference type="Gene3D" id="3.30.750.44">
    <property type="match status" value="1"/>
</dbReference>
<dbReference type="CDD" id="cd06782">
    <property type="entry name" value="cpPDZ_CPP-like"/>
    <property type="match status" value="1"/>
</dbReference>
<dbReference type="SMART" id="SM00228">
    <property type="entry name" value="PDZ"/>
    <property type="match status" value="1"/>
</dbReference>
<feature type="domain" description="PDZ" evidence="7">
    <location>
        <begin position="87"/>
        <end position="150"/>
    </location>
</feature>
<keyword evidence="2 5" id="KW-0645">Protease</keyword>
<dbReference type="InterPro" id="IPR036034">
    <property type="entry name" value="PDZ_sf"/>
</dbReference>
<evidence type="ECO:0000259" key="7">
    <source>
        <dbReference type="PROSITE" id="PS50106"/>
    </source>
</evidence>
<gene>
    <name evidence="8" type="ORF">B5M42_05830</name>
</gene>
<dbReference type="SMART" id="SM00245">
    <property type="entry name" value="TSPc"/>
    <property type="match status" value="1"/>
</dbReference>
<reference evidence="8 9" key="1">
    <citation type="submission" date="2017-03" db="EMBL/GenBank/DDBJ databases">
        <title>Isolation of Levoglucosan Utilizing Bacteria.</title>
        <authorList>
            <person name="Arya A.S."/>
        </authorList>
    </citation>
    <scope>NUCLEOTIDE SEQUENCE [LARGE SCALE GENOMIC DNA]</scope>
    <source>
        <strain evidence="8 9">MEC069</strain>
    </source>
</reference>
<dbReference type="NCBIfam" id="TIGR00225">
    <property type="entry name" value="prc"/>
    <property type="match status" value="1"/>
</dbReference>
<dbReference type="GO" id="GO:0006508">
    <property type="term" value="P:proteolysis"/>
    <property type="evidence" value="ECO:0007669"/>
    <property type="project" value="UniProtKB-KW"/>
</dbReference>
<evidence type="ECO:0000256" key="6">
    <source>
        <dbReference type="SAM" id="SignalP"/>
    </source>
</evidence>
<dbReference type="SUPFAM" id="SSF50156">
    <property type="entry name" value="PDZ domain-like"/>
    <property type="match status" value="1"/>
</dbReference>
<evidence type="ECO:0000256" key="4">
    <source>
        <dbReference type="ARBA" id="ARBA00022825"/>
    </source>
</evidence>
<dbReference type="InterPro" id="IPR001478">
    <property type="entry name" value="PDZ"/>
</dbReference>